<dbReference type="InterPro" id="IPR024079">
    <property type="entry name" value="MetalloPept_cat_dom_sf"/>
</dbReference>
<dbReference type="STRING" id="1416779.SAMN05444409_3245"/>
<keyword evidence="5" id="KW-1185">Reference proteome</keyword>
<dbReference type="EMBL" id="FSRK01000002">
    <property type="protein sequence ID" value="SIO38529.1"/>
    <property type="molecule type" value="Genomic_DNA"/>
</dbReference>
<dbReference type="AlphaFoldDB" id="A0A1N6J2U1"/>
<dbReference type="RefSeq" id="WP_074236343.1">
    <property type="nucleotide sequence ID" value="NZ_FSRK01000002.1"/>
</dbReference>
<dbReference type="Proteomes" id="UP000185207">
    <property type="component" value="Unassembled WGS sequence"/>
</dbReference>
<dbReference type="InterPro" id="IPR013783">
    <property type="entry name" value="Ig-like_fold"/>
</dbReference>
<dbReference type="Gene3D" id="2.60.40.10">
    <property type="entry name" value="Immunoglobulins"/>
    <property type="match status" value="1"/>
</dbReference>
<evidence type="ECO:0000313" key="4">
    <source>
        <dbReference type="EMBL" id="SIO38529.1"/>
    </source>
</evidence>
<keyword evidence="1 2" id="KW-0732">Signal</keyword>
<reference evidence="5" key="1">
    <citation type="submission" date="2016-11" db="EMBL/GenBank/DDBJ databases">
        <authorList>
            <person name="Varghese N."/>
            <person name="Submissions S."/>
        </authorList>
    </citation>
    <scope>NUCLEOTIDE SEQUENCE [LARGE SCALE GENOMIC DNA]</scope>
    <source>
        <strain evidence="5">DSM 27623</strain>
    </source>
</reference>
<dbReference type="OrthoDB" id="9792152at2"/>
<dbReference type="GO" id="GO:0008237">
    <property type="term" value="F:metallopeptidase activity"/>
    <property type="evidence" value="ECO:0007669"/>
    <property type="project" value="InterPro"/>
</dbReference>
<name>A0A1N6J2U1_9FLAO</name>
<protein>
    <submittedName>
        <fullName evidence="4">Por secretion system C-terminal sorting domain-containing protein</fullName>
    </submittedName>
</protein>
<evidence type="ECO:0000256" key="2">
    <source>
        <dbReference type="SAM" id="SignalP"/>
    </source>
</evidence>
<organism evidence="4 5">
    <name type="scientific">Epilithonimonas zeae</name>
    <dbReference type="NCBI Taxonomy" id="1416779"/>
    <lineage>
        <taxon>Bacteria</taxon>
        <taxon>Pseudomonadati</taxon>
        <taxon>Bacteroidota</taxon>
        <taxon>Flavobacteriia</taxon>
        <taxon>Flavobacteriales</taxon>
        <taxon>Weeksellaceae</taxon>
        <taxon>Chryseobacterium group</taxon>
        <taxon>Epilithonimonas</taxon>
    </lineage>
</organism>
<evidence type="ECO:0000313" key="5">
    <source>
        <dbReference type="Proteomes" id="UP000185207"/>
    </source>
</evidence>
<feature type="signal peptide" evidence="2">
    <location>
        <begin position="1"/>
        <end position="18"/>
    </location>
</feature>
<evidence type="ECO:0000259" key="3">
    <source>
        <dbReference type="Pfam" id="PF18962"/>
    </source>
</evidence>
<dbReference type="NCBIfam" id="TIGR04183">
    <property type="entry name" value="Por_Secre_tail"/>
    <property type="match status" value="1"/>
</dbReference>
<accession>A0A1N6J2U1</accession>
<sequence length="742" mass="79357">MKKVLSFALISVSLAGFAQNGKLWKKTTISNKSAVEESKQFLKNPSLYALDYTALKNTLQGAPKSTEYVKSKIIVSFPDSNGEFEDFRIYEKSNFEPALQAKYTDIRSYVGESVFGNSKIYFSVSPLGLSTMEMHSDKTMDIIEPYATDLSSYVVFKRTDDKGIAKEFECKLPNTVKGNSQNADSKSADDGLLRTYRLALSCTGEYGAWAGSVANALARMNTTMTRVNGVFENEFAIHMNLIAEEENIIFTNSSTDPYSPASTGASGAWNDELKAVLMGTTYGIGDAKYDIGHLFGRSGGGGSAGCIGCVCNSTNAYNSTYQWYDHKGQGFTSPGSGAPSGDNFDIDYVAHEIGHQFGGWHTFTHGAEGNPSQMEPGSGSTIMGYAGITSKDVQPHSDAYFHSASIRDITNYMKSTAGNCGVNTATGNAAPVANAGADYTIPKSTPFALTGSATDANGDALTYDWEQFDLQNSTTANPTATKTSGVNFRSYLPTTSPTRYFPNMTTVLAGSLFTVGTELNVEYLPNVARTLNFRLTVRDNKTGGGANAYDDMKVTVNAASGPFKVTVPNTAVTYAGASTQTVTWDVASTTAAPVNCANVDILISTDGGTTWSALATSVPNDGSESVILPNIDTTTARIMVKANGNIFFDVSDANFTITKTELAVNDVNKKSVQVYPNPVKDVLNVSNVSSTSSYEIFNAAGQVVSRGTLATGKVLVNQLTKGVYFINIDDNGTVVKTKFVKQ</sequence>
<evidence type="ECO:0000256" key="1">
    <source>
        <dbReference type="ARBA" id="ARBA00022729"/>
    </source>
</evidence>
<dbReference type="Pfam" id="PF13583">
    <property type="entry name" value="Reprolysin_4"/>
    <property type="match status" value="1"/>
</dbReference>
<gene>
    <name evidence="4" type="ORF">SAMN05444409_3245</name>
</gene>
<proteinExistence type="predicted"/>
<dbReference type="SUPFAM" id="SSF55486">
    <property type="entry name" value="Metalloproteases ('zincins'), catalytic domain"/>
    <property type="match status" value="1"/>
</dbReference>
<dbReference type="InterPro" id="IPR026444">
    <property type="entry name" value="Secre_tail"/>
</dbReference>
<feature type="chain" id="PRO_5012410360" evidence="2">
    <location>
        <begin position="19"/>
        <end position="742"/>
    </location>
</feature>
<dbReference type="Pfam" id="PF18962">
    <property type="entry name" value="Por_Secre_tail"/>
    <property type="match status" value="1"/>
</dbReference>
<dbReference type="Gene3D" id="3.40.390.10">
    <property type="entry name" value="Collagenase (Catalytic Domain)"/>
    <property type="match status" value="1"/>
</dbReference>
<feature type="domain" description="Secretion system C-terminal sorting" evidence="3">
    <location>
        <begin position="674"/>
        <end position="739"/>
    </location>
</feature>